<dbReference type="CDD" id="cd05233">
    <property type="entry name" value="SDR_c"/>
    <property type="match status" value="1"/>
</dbReference>
<dbReference type="Proteomes" id="UP000199546">
    <property type="component" value="Unassembled WGS sequence"/>
</dbReference>
<evidence type="ECO:0000313" key="3">
    <source>
        <dbReference type="EMBL" id="SFT47214.1"/>
    </source>
</evidence>
<dbReference type="Pfam" id="PF13561">
    <property type="entry name" value="adh_short_C2"/>
    <property type="match status" value="1"/>
</dbReference>
<keyword evidence="2" id="KW-0560">Oxidoreductase</keyword>
<dbReference type="PANTHER" id="PTHR43639:SF1">
    <property type="entry name" value="SHORT-CHAIN DEHYDROGENASE_REDUCTASE FAMILY PROTEIN"/>
    <property type="match status" value="1"/>
</dbReference>
<dbReference type="OrthoDB" id="7064009at2"/>
<gene>
    <name evidence="3" type="ORF">SAMN05660657_01032</name>
</gene>
<reference evidence="4" key="1">
    <citation type="submission" date="2016-10" db="EMBL/GenBank/DDBJ databases">
        <authorList>
            <person name="Varghese N."/>
            <person name="Submissions S."/>
        </authorList>
    </citation>
    <scope>NUCLEOTIDE SEQUENCE [LARGE SCALE GENOMIC DNA]</scope>
    <source>
        <strain evidence="4">DSM 46136</strain>
    </source>
</reference>
<evidence type="ECO:0000256" key="2">
    <source>
        <dbReference type="ARBA" id="ARBA00023002"/>
    </source>
</evidence>
<dbReference type="PRINTS" id="PR00080">
    <property type="entry name" value="SDRFAMILY"/>
</dbReference>
<dbReference type="InterPro" id="IPR036291">
    <property type="entry name" value="NAD(P)-bd_dom_sf"/>
</dbReference>
<dbReference type="PRINTS" id="PR00081">
    <property type="entry name" value="GDHRDH"/>
</dbReference>
<dbReference type="Gene3D" id="3.40.50.720">
    <property type="entry name" value="NAD(P)-binding Rossmann-like Domain"/>
    <property type="match status" value="1"/>
</dbReference>
<protein>
    <submittedName>
        <fullName evidence="3">NAD(P)-dependent dehydrogenase, short-chain alcohol dehydrogenase family</fullName>
    </submittedName>
</protein>
<dbReference type="STRING" id="1296565.SAMN05660657_01032"/>
<proteinExistence type="inferred from homology"/>
<dbReference type="EMBL" id="FPBA01000002">
    <property type="protein sequence ID" value="SFT47214.1"/>
    <property type="molecule type" value="Genomic_DNA"/>
</dbReference>
<dbReference type="InterPro" id="IPR020904">
    <property type="entry name" value="Sc_DH/Rdtase_CS"/>
</dbReference>
<dbReference type="InterPro" id="IPR002347">
    <property type="entry name" value="SDR_fam"/>
</dbReference>
<accession>A0A1I6YAM1</accession>
<name>A0A1I6YAM1_9ACTN</name>
<dbReference type="AlphaFoldDB" id="A0A1I6YAM1"/>
<evidence type="ECO:0000256" key="1">
    <source>
        <dbReference type="ARBA" id="ARBA00006484"/>
    </source>
</evidence>
<dbReference type="RefSeq" id="WP_093578301.1">
    <property type="nucleotide sequence ID" value="NZ_FPBA01000002.1"/>
</dbReference>
<dbReference type="PROSITE" id="PS00061">
    <property type="entry name" value="ADH_SHORT"/>
    <property type="match status" value="1"/>
</dbReference>
<evidence type="ECO:0000313" key="4">
    <source>
        <dbReference type="Proteomes" id="UP000199546"/>
    </source>
</evidence>
<dbReference type="SUPFAM" id="SSF51735">
    <property type="entry name" value="NAD(P)-binding Rossmann-fold domains"/>
    <property type="match status" value="1"/>
</dbReference>
<dbReference type="GO" id="GO:0016491">
    <property type="term" value="F:oxidoreductase activity"/>
    <property type="evidence" value="ECO:0007669"/>
    <property type="project" value="UniProtKB-KW"/>
</dbReference>
<keyword evidence="4" id="KW-1185">Reference proteome</keyword>
<sequence length="250" mass="25015">MSRSYVVTGGARGIGRAVAARLLGDGATVVVLDRDPPERPADGLVAVTGDAADEAVAEEAADRAEAAGPLAGWVNNAAVFRDATLGRDPADAVLGLVVADLAPVVTGCSTALRRFARAGTGGAVVDVSSHQAQRPVRGALPYATAKAAVEGLTRALAVDAGPAGIRVNAVALGSIDTARYRALLAGQGADQAARTEAQMAAQHPLGRVGTPEEVADVVAFLLSDAAAFLTGVVLPVDGGRAVRGTDPEEA</sequence>
<organism evidence="3 4">
    <name type="scientific">Geodermatophilus amargosae</name>
    <dbReference type="NCBI Taxonomy" id="1296565"/>
    <lineage>
        <taxon>Bacteria</taxon>
        <taxon>Bacillati</taxon>
        <taxon>Actinomycetota</taxon>
        <taxon>Actinomycetes</taxon>
        <taxon>Geodermatophilales</taxon>
        <taxon>Geodermatophilaceae</taxon>
        <taxon>Geodermatophilus</taxon>
    </lineage>
</organism>
<comment type="similarity">
    <text evidence="1">Belongs to the short-chain dehydrogenases/reductases (SDR) family.</text>
</comment>
<dbReference type="PANTHER" id="PTHR43639">
    <property type="entry name" value="OXIDOREDUCTASE, SHORT-CHAIN DEHYDROGENASE/REDUCTASE FAMILY (AFU_ORTHOLOGUE AFUA_5G02870)"/>
    <property type="match status" value="1"/>
</dbReference>